<dbReference type="Proteomes" id="UP001314796">
    <property type="component" value="Unassembled WGS sequence"/>
</dbReference>
<dbReference type="Pfam" id="PF03772">
    <property type="entry name" value="Competence"/>
    <property type="match status" value="1"/>
</dbReference>
<feature type="transmembrane region" description="Helical" evidence="6">
    <location>
        <begin position="7"/>
        <end position="38"/>
    </location>
</feature>
<keyword evidence="2" id="KW-1003">Cell membrane</keyword>
<evidence type="ECO:0000313" key="10">
    <source>
        <dbReference type="Proteomes" id="UP001314796"/>
    </source>
</evidence>
<feature type="domain" description="DUF4131" evidence="8">
    <location>
        <begin position="27"/>
        <end position="171"/>
    </location>
</feature>
<evidence type="ECO:0000256" key="2">
    <source>
        <dbReference type="ARBA" id="ARBA00022475"/>
    </source>
</evidence>
<keyword evidence="5 6" id="KW-0472">Membrane</keyword>
<evidence type="ECO:0000256" key="4">
    <source>
        <dbReference type="ARBA" id="ARBA00022989"/>
    </source>
</evidence>
<feature type="transmembrane region" description="Helical" evidence="6">
    <location>
        <begin position="339"/>
        <end position="356"/>
    </location>
</feature>
<feature type="transmembrane region" description="Helical" evidence="6">
    <location>
        <begin position="241"/>
        <end position="262"/>
    </location>
</feature>
<dbReference type="InterPro" id="IPR025405">
    <property type="entry name" value="DUF4131"/>
</dbReference>
<evidence type="ECO:0000259" key="8">
    <source>
        <dbReference type="Pfam" id="PF13567"/>
    </source>
</evidence>
<gene>
    <name evidence="9" type="ORF">JOC73_002364</name>
</gene>
<dbReference type="InterPro" id="IPR004477">
    <property type="entry name" value="ComEC_N"/>
</dbReference>
<dbReference type="PANTHER" id="PTHR30619:SF1">
    <property type="entry name" value="RECOMBINATION PROTEIN 2"/>
    <property type="match status" value="1"/>
</dbReference>
<dbReference type="EMBL" id="JAFBEE010000017">
    <property type="protein sequence ID" value="MBM7615790.1"/>
    <property type="molecule type" value="Genomic_DNA"/>
</dbReference>
<organism evidence="9 10">
    <name type="scientific">Alkaliphilus hydrothermalis</name>
    <dbReference type="NCBI Taxonomy" id="1482730"/>
    <lineage>
        <taxon>Bacteria</taxon>
        <taxon>Bacillati</taxon>
        <taxon>Bacillota</taxon>
        <taxon>Clostridia</taxon>
        <taxon>Peptostreptococcales</taxon>
        <taxon>Natronincolaceae</taxon>
        <taxon>Alkaliphilus</taxon>
    </lineage>
</organism>
<sequence length="503" mass="56294">MNRPFTIILLFFGIGIILSHMGLMEIPVGAIFISFALLLLAMEVFRRVNMVWVGIALVLLGTLAHQSQFSEKSILGPYGENLPPLVVKILQQPTPRKNGVQVEVELMNMEGDFPRDVKEKAQLKIYGNGVNGLKPGEIVRIFEPKLVKEFNDRDLEGYEQYLRSRGVRYEISSQMEGIEAVSRENIVTLLGLSHGIKIYAESFLDKTLQAPQQEIMKSVLFGNQGYLSKDVKEAFSKSGTAHIVAVSGLHIGIIVMMLERILKLLGIGKNKRLLGISGCIFVYGYIIGFPVSIIRAGAMYLLYVLAYFLHRRYDPINCLMLIAFISLLYNPLYLFSVSFQLSFTATLSILVLYPILRKIPLKIPQGIVDLLAVTLAAQLGTAPIIAYHFKEISVISLLVNLLIVPTLGILLSMGMISVIISLISPVLGTLINYFTNGLLTYIYWMVVFSSDLPYSSISVKTISGLGMVFYYIILGALCYMAMKGKYLFHKESWRKDELSKDFK</sequence>
<reference evidence="9 10" key="1">
    <citation type="submission" date="2021-01" db="EMBL/GenBank/DDBJ databases">
        <title>Genomic Encyclopedia of Type Strains, Phase IV (KMG-IV): sequencing the most valuable type-strain genomes for metagenomic binning, comparative biology and taxonomic classification.</title>
        <authorList>
            <person name="Goeker M."/>
        </authorList>
    </citation>
    <scope>NUCLEOTIDE SEQUENCE [LARGE SCALE GENOMIC DNA]</scope>
    <source>
        <strain evidence="9 10">DSM 25890</strain>
    </source>
</reference>
<dbReference type="InterPro" id="IPR052159">
    <property type="entry name" value="Competence_DNA_uptake"/>
</dbReference>
<dbReference type="NCBIfam" id="TIGR00360">
    <property type="entry name" value="ComEC_N-term"/>
    <property type="match status" value="1"/>
</dbReference>
<keyword evidence="10" id="KW-1185">Reference proteome</keyword>
<feature type="domain" description="ComEC/Rec2-related protein" evidence="7">
    <location>
        <begin position="220"/>
        <end position="481"/>
    </location>
</feature>
<feature type="transmembrane region" description="Helical" evidence="6">
    <location>
        <begin position="316"/>
        <end position="333"/>
    </location>
</feature>
<feature type="transmembrane region" description="Helical" evidence="6">
    <location>
        <begin position="395"/>
        <end position="423"/>
    </location>
</feature>
<dbReference type="RefSeq" id="WP_204403391.1">
    <property type="nucleotide sequence ID" value="NZ_JAFBEE010000017.1"/>
</dbReference>
<name>A0ABS2NS70_9FIRM</name>
<keyword evidence="4 6" id="KW-1133">Transmembrane helix</keyword>
<accession>A0ABS2NS70</accession>
<dbReference type="PANTHER" id="PTHR30619">
    <property type="entry name" value="DNA INTERNALIZATION/COMPETENCE PROTEIN COMEC/REC2"/>
    <property type="match status" value="1"/>
</dbReference>
<proteinExistence type="predicted"/>
<evidence type="ECO:0000259" key="7">
    <source>
        <dbReference type="Pfam" id="PF03772"/>
    </source>
</evidence>
<evidence type="ECO:0000256" key="6">
    <source>
        <dbReference type="SAM" id="Phobius"/>
    </source>
</evidence>
<feature type="transmembrane region" description="Helical" evidence="6">
    <location>
        <begin position="282"/>
        <end position="309"/>
    </location>
</feature>
<feature type="transmembrane region" description="Helical" evidence="6">
    <location>
        <begin position="430"/>
        <end position="450"/>
    </location>
</feature>
<evidence type="ECO:0000313" key="9">
    <source>
        <dbReference type="EMBL" id="MBM7615790.1"/>
    </source>
</evidence>
<dbReference type="Pfam" id="PF13567">
    <property type="entry name" value="DUF4131"/>
    <property type="match status" value="1"/>
</dbReference>
<evidence type="ECO:0000256" key="3">
    <source>
        <dbReference type="ARBA" id="ARBA00022692"/>
    </source>
</evidence>
<comment type="caution">
    <text evidence="9">The sequence shown here is derived from an EMBL/GenBank/DDBJ whole genome shotgun (WGS) entry which is preliminary data.</text>
</comment>
<feature type="transmembrane region" description="Helical" evidence="6">
    <location>
        <begin position="462"/>
        <end position="482"/>
    </location>
</feature>
<keyword evidence="3 6" id="KW-0812">Transmembrane</keyword>
<protein>
    <submittedName>
        <fullName evidence="9">Competence protein ComEC</fullName>
    </submittedName>
</protein>
<feature type="transmembrane region" description="Helical" evidence="6">
    <location>
        <begin position="368"/>
        <end position="389"/>
    </location>
</feature>
<evidence type="ECO:0000256" key="1">
    <source>
        <dbReference type="ARBA" id="ARBA00004651"/>
    </source>
</evidence>
<evidence type="ECO:0000256" key="5">
    <source>
        <dbReference type="ARBA" id="ARBA00023136"/>
    </source>
</evidence>
<comment type="subcellular location">
    <subcellularLocation>
        <location evidence="1">Cell membrane</location>
        <topology evidence="1">Multi-pass membrane protein</topology>
    </subcellularLocation>
</comment>